<dbReference type="GO" id="GO:0016491">
    <property type="term" value="F:oxidoreductase activity"/>
    <property type="evidence" value="ECO:0007669"/>
    <property type="project" value="UniProtKB-KW"/>
</dbReference>
<evidence type="ECO:0000256" key="1">
    <source>
        <dbReference type="ARBA" id="ARBA00009428"/>
    </source>
</evidence>
<comment type="caution">
    <text evidence="3">The sequence shown here is derived from an EMBL/GenBank/DDBJ whole genome shotgun (WGS) entry which is preliminary data.</text>
</comment>
<dbReference type="Pfam" id="PF03358">
    <property type="entry name" value="FMN_red"/>
    <property type="match status" value="1"/>
</dbReference>
<reference evidence="3 4" key="1">
    <citation type="submission" date="2024-04" db="EMBL/GenBank/DDBJ databases">
        <title>draft genome sequnece of Paenibacillus filicis.</title>
        <authorList>
            <person name="Kim D.-U."/>
        </authorList>
    </citation>
    <scope>NUCLEOTIDE SEQUENCE [LARGE SCALE GENOMIC DNA]</scope>
    <source>
        <strain evidence="3 4">KACC14197</strain>
    </source>
</reference>
<keyword evidence="3" id="KW-0560">Oxidoreductase</keyword>
<dbReference type="EC" id="1.-.-.-" evidence="3"/>
<organism evidence="3 4">
    <name type="scientific">Paenibacillus filicis</name>
    <dbReference type="NCBI Taxonomy" id="669464"/>
    <lineage>
        <taxon>Bacteria</taxon>
        <taxon>Bacillati</taxon>
        <taxon>Bacillota</taxon>
        <taxon>Bacilli</taxon>
        <taxon>Bacillales</taxon>
        <taxon>Paenibacillaceae</taxon>
        <taxon>Paenibacillus</taxon>
    </lineage>
</organism>
<evidence type="ECO:0000259" key="2">
    <source>
        <dbReference type="Pfam" id="PF03358"/>
    </source>
</evidence>
<dbReference type="InterPro" id="IPR005025">
    <property type="entry name" value="FMN_Rdtase-like_dom"/>
</dbReference>
<name>A0ABU9DSK2_9BACL</name>
<dbReference type="EMBL" id="JBBPCC010000024">
    <property type="protein sequence ID" value="MEK8131846.1"/>
    <property type="molecule type" value="Genomic_DNA"/>
</dbReference>
<dbReference type="RefSeq" id="WP_341418976.1">
    <property type="nucleotide sequence ID" value="NZ_JBBPCC010000024.1"/>
</dbReference>
<dbReference type="InterPro" id="IPR050712">
    <property type="entry name" value="NAD(P)H-dep_reductase"/>
</dbReference>
<comment type="similarity">
    <text evidence="1">Belongs to the azoreductase type 2 family.</text>
</comment>
<dbReference type="SUPFAM" id="SSF52218">
    <property type="entry name" value="Flavoproteins"/>
    <property type="match status" value="1"/>
</dbReference>
<evidence type="ECO:0000313" key="4">
    <source>
        <dbReference type="Proteomes" id="UP001469365"/>
    </source>
</evidence>
<evidence type="ECO:0000313" key="3">
    <source>
        <dbReference type="EMBL" id="MEK8131846.1"/>
    </source>
</evidence>
<protein>
    <submittedName>
        <fullName evidence="3">NADPH-dependent FMN reductase</fullName>
        <ecNumber evidence="3">1.-.-.-</ecNumber>
    </submittedName>
</protein>
<dbReference type="InterPro" id="IPR029039">
    <property type="entry name" value="Flavoprotein-like_sf"/>
</dbReference>
<feature type="domain" description="NADPH-dependent FMN reductase-like" evidence="2">
    <location>
        <begin position="8"/>
        <end position="149"/>
    </location>
</feature>
<dbReference type="PANTHER" id="PTHR30543">
    <property type="entry name" value="CHROMATE REDUCTASE"/>
    <property type="match status" value="1"/>
</dbReference>
<sequence>MMTERTLRICSISGSLRSRSSHTALLEAAAELAPAQMQLTLYEGLADLPPFNPELDIEPYPAAVEQFRERLRASDGVLICTPEYANALPGVLKNALDWLVSSAELYDKPIGLISASPSPQGGVHAFASLVLVLTMVNARIAEGATLLIPKLSGKLDGEGRLSDPVTSEAVKALLLALERTIRV</sequence>
<keyword evidence="4" id="KW-1185">Reference proteome</keyword>
<accession>A0ABU9DSK2</accession>
<dbReference type="Proteomes" id="UP001469365">
    <property type="component" value="Unassembled WGS sequence"/>
</dbReference>
<gene>
    <name evidence="3" type="ORF">WMW72_28455</name>
</gene>
<dbReference type="Gene3D" id="3.40.50.360">
    <property type="match status" value="1"/>
</dbReference>
<dbReference type="PANTHER" id="PTHR30543:SF21">
    <property type="entry name" value="NAD(P)H-DEPENDENT FMN REDUCTASE LOT6"/>
    <property type="match status" value="1"/>
</dbReference>
<proteinExistence type="inferred from homology"/>